<evidence type="ECO:0000313" key="3">
    <source>
        <dbReference type="Proteomes" id="UP001152320"/>
    </source>
</evidence>
<accession>A0A9Q1BVT5</accession>
<keyword evidence="3" id="KW-1185">Reference proteome</keyword>
<dbReference type="OrthoDB" id="6128308at2759"/>
<dbReference type="PANTHER" id="PTHR21301">
    <property type="entry name" value="REVERSE TRANSCRIPTASE"/>
    <property type="match status" value="1"/>
</dbReference>
<gene>
    <name evidence="2" type="ORF">HOLleu_24132</name>
</gene>
<comment type="caution">
    <text evidence="2">The sequence shown here is derived from an EMBL/GenBank/DDBJ whole genome shotgun (WGS) entry which is preliminary data.</text>
</comment>
<keyword evidence="1" id="KW-1133">Transmembrane helix</keyword>
<sequence>MGSKMTPSYAVIFMADLERKMLVGYLFTRCIFIDTLNFFIWRHGLPSLHSLVSFCNAFHPSIKFTKEIPFLDVLVKLHYDSGSIATTLYCKPTYTIE</sequence>
<proteinExistence type="predicted"/>
<reference evidence="2" key="1">
    <citation type="submission" date="2021-10" db="EMBL/GenBank/DDBJ databases">
        <title>Tropical sea cucumber genome reveals ecological adaptation and Cuvierian tubules defense mechanism.</title>
        <authorList>
            <person name="Chen T."/>
        </authorList>
    </citation>
    <scope>NUCLEOTIDE SEQUENCE</scope>
    <source>
        <strain evidence="2">Nanhai2018</strain>
        <tissue evidence="2">Muscle</tissue>
    </source>
</reference>
<keyword evidence="1" id="KW-0812">Transmembrane</keyword>
<dbReference type="EMBL" id="JAIZAY010000011">
    <property type="protein sequence ID" value="KAJ8033776.1"/>
    <property type="molecule type" value="Genomic_DNA"/>
</dbReference>
<evidence type="ECO:0000313" key="2">
    <source>
        <dbReference type="EMBL" id="KAJ8033776.1"/>
    </source>
</evidence>
<name>A0A9Q1BVT5_HOLLE</name>
<dbReference type="AlphaFoldDB" id="A0A9Q1BVT5"/>
<organism evidence="2 3">
    <name type="scientific">Holothuria leucospilota</name>
    <name type="common">Black long sea cucumber</name>
    <name type="synonym">Mertensiothuria leucospilota</name>
    <dbReference type="NCBI Taxonomy" id="206669"/>
    <lineage>
        <taxon>Eukaryota</taxon>
        <taxon>Metazoa</taxon>
        <taxon>Echinodermata</taxon>
        <taxon>Eleutherozoa</taxon>
        <taxon>Echinozoa</taxon>
        <taxon>Holothuroidea</taxon>
        <taxon>Aspidochirotacea</taxon>
        <taxon>Aspidochirotida</taxon>
        <taxon>Holothuriidae</taxon>
        <taxon>Holothuria</taxon>
    </lineage>
</organism>
<keyword evidence="1" id="KW-0472">Membrane</keyword>
<protein>
    <submittedName>
        <fullName evidence="2">Uncharacterized protein</fullName>
    </submittedName>
</protein>
<evidence type="ECO:0000256" key="1">
    <source>
        <dbReference type="SAM" id="Phobius"/>
    </source>
</evidence>
<feature type="transmembrane region" description="Helical" evidence="1">
    <location>
        <begin position="21"/>
        <end position="41"/>
    </location>
</feature>
<dbReference type="PANTHER" id="PTHR21301:SF10">
    <property type="entry name" value="REVERSE TRANSCRIPTASE DOMAIN-CONTAINING PROTEIN"/>
    <property type="match status" value="1"/>
</dbReference>
<dbReference type="Proteomes" id="UP001152320">
    <property type="component" value="Chromosome 11"/>
</dbReference>